<protein>
    <submittedName>
        <fullName evidence="9">Rhomboid family intramembrane serine protease</fullName>
    </submittedName>
</protein>
<sequence>MSRLREKPYMTYGLLGIMVIVYVIMTFSGGTENTTTLLTFGAKFNPLIRAGEYWRLVTPIFIHIGFTHILMNGITLYFIGQYVEMLFGHWRFLGIFLTSGIVGNLASFAFSDSLSAGASTAIFGLFGAFMMLGESFSNNQAIVSMAKTFLLFIVLNIATDLFVSGIDIAGHIGGLIGGFLVAYVAGVSFGKVTPVKRIVALVMLIVVAIALFIIGMRGNF</sequence>
<dbReference type="SUPFAM" id="SSF144091">
    <property type="entry name" value="Rhomboid-like"/>
    <property type="match status" value="1"/>
</dbReference>
<proteinExistence type="inferred from homology"/>
<dbReference type="RefSeq" id="WP_054733076.1">
    <property type="nucleotide sequence ID" value="NZ_VBSX01000004.1"/>
</dbReference>
<dbReference type="PANTHER" id="PTHR43731">
    <property type="entry name" value="RHOMBOID PROTEASE"/>
    <property type="match status" value="1"/>
</dbReference>
<evidence type="ECO:0000313" key="9">
    <source>
        <dbReference type="EMBL" id="TLQ20622.1"/>
    </source>
</evidence>
<feature type="transmembrane region" description="Helical" evidence="7">
    <location>
        <begin position="92"/>
        <end position="110"/>
    </location>
</feature>
<dbReference type="PANTHER" id="PTHR43731:SF14">
    <property type="entry name" value="PRESENILIN-ASSOCIATED RHOMBOID-LIKE PROTEIN, MITOCHONDRIAL"/>
    <property type="match status" value="1"/>
</dbReference>
<feature type="transmembrane region" description="Helical" evidence="7">
    <location>
        <begin position="116"/>
        <end position="133"/>
    </location>
</feature>
<dbReference type="InterPro" id="IPR022764">
    <property type="entry name" value="Peptidase_S54_rhomboid_dom"/>
</dbReference>
<name>A0A5R9CZJ0_9LACO</name>
<dbReference type="EMBL" id="VBSX01000004">
    <property type="protein sequence ID" value="TLQ20622.1"/>
    <property type="molecule type" value="Genomic_DNA"/>
</dbReference>
<comment type="caution">
    <text evidence="9">The sequence shown here is derived from an EMBL/GenBank/DDBJ whole genome shotgun (WGS) entry which is preliminary data.</text>
</comment>
<dbReference type="GO" id="GO:0006508">
    <property type="term" value="P:proteolysis"/>
    <property type="evidence" value="ECO:0007669"/>
    <property type="project" value="UniProtKB-KW"/>
</dbReference>
<comment type="similarity">
    <text evidence="2">Belongs to the peptidase S54 family.</text>
</comment>
<dbReference type="GO" id="GO:0016020">
    <property type="term" value="C:membrane"/>
    <property type="evidence" value="ECO:0007669"/>
    <property type="project" value="UniProtKB-SubCell"/>
</dbReference>
<dbReference type="InterPro" id="IPR035952">
    <property type="entry name" value="Rhomboid-like_sf"/>
</dbReference>
<feature type="transmembrane region" description="Helical" evidence="7">
    <location>
        <begin position="198"/>
        <end position="216"/>
    </location>
</feature>
<evidence type="ECO:0000259" key="8">
    <source>
        <dbReference type="Pfam" id="PF01694"/>
    </source>
</evidence>
<dbReference type="Gene3D" id="1.20.1540.10">
    <property type="entry name" value="Rhomboid-like"/>
    <property type="match status" value="1"/>
</dbReference>
<evidence type="ECO:0000256" key="1">
    <source>
        <dbReference type="ARBA" id="ARBA00004141"/>
    </source>
</evidence>
<reference evidence="9 10" key="1">
    <citation type="submission" date="2019-05" db="EMBL/GenBank/DDBJ databases">
        <title>The metagenome of a microbial culture collection derived from dairy environment covers the genomic content of the human microbiome.</title>
        <authorList>
            <person name="Roder T."/>
            <person name="Wuthrich D."/>
            <person name="Sattari Z."/>
            <person name="Von Ah U."/>
            <person name="Bar C."/>
            <person name="Ronchi F."/>
            <person name="Macpherson A.J."/>
            <person name="Ganal-Vonarburg S.C."/>
            <person name="Bruggmann R."/>
            <person name="Vergeres G."/>
        </authorList>
    </citation>
    <scope>NUCLEOTIDE SEQUENCE [LARGE SCALE GENOMIC DNA]</scope>
    <source>
        <strain evidence="9 10">FAM 1079</strain>
    </source>
</reference>
<keyword evidence="6 7" id="KW-0472">Membrane</keyword>
<dbReference type="Proteomes" id="UP000305100">
    <property type="component" value="Unassembled WGS sequence"/>
</dbReference>
<keyword evidence="9" id="KW-0645">Protease</keyword>
<feature type="transmembrane region" description="Helical" evidence="7">
    <location>
        <begin position="12"/>
        <end position="30"/>
    </location>
</feature>
<keyword evidence="4" id="KW-0378">Hydrolase</keyword>
<comment type="subcellular location">
    <subcellularLocation>
        <location evidence="1">Membrane</location>
        <topology evidence="1">Multi-pass membrane protein</topology>
    </subcellularLocation>
</comment>
<dbReference type="OrthoDB" id="9813074at2"/>
<accession>A0A5R9CZJ0</accession>
<keyword evidence="3 7" id="KW-0812">Transmembrane</keyword>
<gene>
    <name evidence="9" type="ORF">FEZ41_02590</name>
</gene>
<feature type="domain" description="Peptidase S54 rhomboid" evidence="8">
    <location>
        <begin position="51"/>
        <end position="185"/>
    </location>
</feature>
<evidence type="ECO:0000256" key="2">
    <source>
        <dbReference type="ARBA" id="ARBA00009045"/>
    </source>
</evidence>
<evidence type="ECO:0000256" key="7">
    <source>
        <dbReference type="SAM" id="Phobius"/>
    </source>
</evidence>
<evidence type="ECO:0000256" key="3">
    <source>
        <dbReference type="ARBA" id="ARBA00022692"/>
    </source>
</evidence>
<evidence type="ECO:0000256" key="6">
    <source>
        <dbReference type="ARBA" id="ARBA00023136"/>
    </source>
</evidence>
<evidence type="ECO:0000256" key="5">
    <source>
        <dbReference type="ARBA" id="ARBA00022989"/>
    </source>
</evidence>
<feature type="transmembrane region" description="Helical" evidence="7">
    <location>
        <begin position="60"/>
        <end position="80"/>
    </location>
</feature>
<evidence type="ECO:0000256" key="4">
    <source>
        <dbReference type="ARBA" id="ARBA00022801"/>
    </source>
</evidence>
<dbReference type="InterPro" id="IPR050925">
    <property type="entry name" value="Rhomboid_protease_S54"/>
</dbReference>
<evidence type="ECO:0000313" key="10">
    <source>
        <dbReference type="Proteomes" id="UP000305100"/>
    </source>
</evidence>
<dbReference type="GO" id="GO:0004252">
    <property type="term" value="F:serine-type endopeptidase activity"/>
    <property type="evidence" value="ECO:0007669"/>
    <property type="project" value="InterPro"/>
</dbReference>
<dbReference type="AlphaFoldDB" id="A0A5R9CZJ0"/>
<feature type="transmembrane region" description="Helical" evidence="7">
    <location>
        <begin position="145"/>
        <end position="162"/>
    </location>
</feature>
<feature type="transmembrane region" description="Helical" evidence="7">
    <location>
        <begin position="168"/>
        <end position="186"/>
    </location>
</feature>
<organism evidence="9 10">
    <name type="scientific">Lentilactobacillus parafarraginis</name>
    <dbReference type="NCBI Taxonomy" id="390842"/>
    <lineage>
        <taxon>Bacteria</taxon>
        <taxon>Bacillati</taxon>
        <taxon>Bacillota</taxon>
        <taxon>Bacilli</taxon>
        <taxon>Lactobacillales</taxon>
        <taxon>Lactobacillaceae</taxon>
        <taxon>Lentilactobacillus</taxon>
    </lineage>
</organism>
<dbReference type="Pfam" id="PF01694">
    <property type="entry name" value="Rhomboid"/>
    <property type="match status" value="1"/>
</dbReference>
<keyword evidence="5 7" id="KW-1133">Transmembrane helix</keyword>